<accession>A0A3N7G2V9</accession>
<evidence type="ECO:0008006" key="3">
    <source>
        <dbReference type="Google" id="ProtNLM"/>
    </source>
</evidence>
<gene>
    <name evidence="1" type="ORF">POPTR_003G106700</name>
</gene>
<evidence type="ECO:0000313" key="1">
    <source>
        <dbReference type="EMBL" id="RQO88178.1"/>
    </source>
</evidence>
<dbReference type="PANTHER" id="PTHR36780:SF1">
    <property type="entry name" value="PROFILIN"/>
    <property type="match status" value="1"/>
</dbReference>
<sequence>MDWGFVHKAWEKWTSINVGSSTGEPLKAALLINYDPNAPSRLLSIIAEQEGINAVPTEVSQFVDFVKRNKLHSENFTIGQNQYPELGGQMWLHPFMRIVSVQGL</sequence>
<evidence type="ECO:0000313" key="2">
    <source>
        <dbReference type="Proteomes" id="UP000006729"/>
    </source>
</evidence>
<organism evidence="1 2">
    <name type="scientific">Populus trichocarpa</name>
    <name type="common">Western balsam poplar</name>
    <name type="synonym">Populus balsamifera subsp. trichocarpa</name>
    <dbReference type="NCBI Taxonomy" id="3694"/>
    <lineage>
        <taxon>Eukaryota</taxon>
        <taxon>Viridiplantae</taxon>
        <taxon>Streptophyta</taxon>
        <taxon>Embryophyta</taxon>
        <taxon>Tracheophyta</taxon>
        <taxon>Spermatophyta</taxon>
        <taxon>Magnoliopsida</taxon>
        <taxon>eudicotyledons</taxon>
        <taxon>Gunneridae</taxon>
        <taxon>Pentapetalae</taxon>
        <taxon>rosids</taxon>
        <taxon>fabids</taxon>
        <taxon>Malpighiales</taxon>
        <taxon>Salicaceae</taxon>
        <taxon>Saliceae</taxon>
        <taxon>Populus</taxon>
    </lineage>
</organism>
<protein>
    <recommendedName>
        <fullName evidence="3">Profilin</fullName>
    </recommendedName>
</protein>
<proteinExistence type="predicted"/>
<reference evidence="1 2" key="1">
    <citation type="journal article" date="2006" name="Science">
        <title>The genome of black cottonwood, Populus trichocarpa (Torr. &amp; Gray).</title>
        <authorList>
            <person name="Tuskan G.A."/>
            <person name="Difazio S."/>
            <person name="Jansson S."/>
            <person name="Bohlmann J."/>
            <person name="Grigoriev I."/>
            <person name="Hellsten U."/>
            <person name="Putnam N."/>
            <person name="Ralph S."/>
            <person name="Rombauts S."/>
            <person name="Salamov A."/>
            <person name="Schein J."/>
            <person name="Sterck L."/>
            <person name="Aerts A."/>
            <person name="Bhalerao R.R."/>
            <person name="Bhalerao R.P."/>
            <person name="Blaudez D."/>
            <person name="Boerjan W."/>
            <person name="Brun A."/>
            <person name="Brunner A."/>
            <person name="Busov V."/>
            <person name="Campbell M."/>
            <person name="Carlson J."/>
            <person name="Chalot M."/>
            <person name="Chapman J."/>
            <person name="Chen G.L."/>
            <person name="Cooper D."/>
            <person name="Coutinho P.M."/>
            <person name="Couturier J."/>
            <person name="Covert S."/>
            <person name="Cronk Q."/>
            <person name="Cunningham R."/>
            <person name="Davis J."/>
            <person name="Degroeve S."/>
            <person name="Dejardin A."/>
            <person name="Depamphilis C."/>
            <person name="Detter J."/>
            <person name="Dirks B."/>
            <person name="Dubchak I."/>
            <person name="Duplessis S."/>
            <person name="Ehlting J."/>
            <person name="Ellis B."/>
            <person name="Gendler K."/>
            <person name="Goodstein D."/>
            <person name="Gribskov M."/>
            <person name="Grimwood J."/>
            <person name="Groover A."/>
            <person name="Gunter L."/>
            <person name="Hamberger B."/>
            <person name="Heinze B."/>
            <person name="Helariutta Y."/>
            <person name="Henrissat B."/>
            <person name="Holligan D."/>
            <person name="Holt R."/>
            <person name="Huang W."/>
            <person name="Islam-Faridi N."/>
            <person name="Jones S."/>
            <person name="Jones-Rhoades M."/>
            <person name="Jorgensen R."/>
            <person name="Joshi C."/>
            <person name="Kangasjarvi J."/>
            <person name="Karlsson J."/>
            <person name="Kelleher C."/>
            <person name="Kirkpatrick R."/>
            <person name="Kirst M."/>
            <person name="Kohler A."/>
            <person name="Kalluri U."/>
            <person name="Larimer F."/>
            <person name="Leebens-Mack J."/>
            <person name="Leple J.C."/>
            <person name="Locascio P."/>
            <person name="Lou Y."/>
            <person name="Lucas S."/>
            <person name="Martin F."/>
            <person name="Montanini B."/>
            <person name="Napoli C."/>
            <person name="Nelson D.R."/>
            <person name="Nelson C."/>
            <person name="Nieminen K."/>
            <person name="Nilsson O."/>
            <person name="Pereda V."/>
            <person name="Peter G."/>
            <person name="Philippe R."/>
            <person name="Pilate G."/>
            <person name="Poliakov A."/>
            <person name="Razumovskaya J."/>
            <person name="Richardson P."/>
            <person name="Rinaldi C."/>
            <person name="Ritland K."/>
            <person name="Rouze P."/>
            <person name="Ryaboy D."/>
            <person name="Schmutz J."/>
            <person name="Schrader J."/>
            <person name="Segerman B."/>
            <person name="Shin H."/>
            <person name="Siddiqui A."/>
            <person name="Sterky F."/>
            <person name="Terry A."/>
            <person name="Tsai C.J."/>
            <person name="Uberbacher E."/>
            <person name="Unneberg P."/>
            <person name="Vahala J."/>
            <person name="Wall K."/>
            <person name="Wessler S."/>
            <person name="Yang G."/>
            <person name="Yin T."/>
            <person name="Douglas C."/>
            <person name="Marra M."/>
            <person name="Sandberg G."/>
            <person name="Van de Peer Y."/>
            <person name="Rokhsar D."/>
        </authorList>
    </citation>
    <scope>NUCLEOTIDE SEQUENCE [LARGE SCALE GENOMIC DNA]</scope>
    <source>
        <strain evidence="2">cv. Nisqually</strain>
        <strain evidence="1">Nisqually-1</strain>
    </source>
</reference>
<keyword evidence="2" id="KW-1185">Reference proteome</keyword>
<dbReference type="PANTHER" id="PTHR36780">
    <property type="entry name" value="OS05G0241400 PROTEIN"/>
    <property type="match status" value="1"/>
</dbReference>
<reference evidence="1" key="2">
    <citation type="submission" date="2017-07" db="EMBL/GenBank/DDBJ databases">
        <title>WGS assembly of Populus trichocarpa.</title>
        <authorList>
            <person name="Tuskan G."/>
            <person name="Difazio S."/>
            <person name="Jansson S."/>
            <person name="Bohlmann J."/>
            <person name="Grigoriev I."/>
            <person name="Hellsten U."/>
            <person name="Putnam N."/>
            <person name="Ralph S."/>
            <person name="Rombauts S."/>
            <person name="Salamov A."/>
            <person name="Schein J."/>
            <person name="Sterck L."/>
            <person name="Aerts A."/>
            <person name="Bhalerao R."/>
            <person name="Bhalerao R."/>
            <person name="Blaudez D."/>
            <person name="Boerjan W."/>
            <person name="Brun A."/>
            <person name="Brunner A."/>
            <person name="Busov V."/>
            <person name="Campbell M."/>
            <person name="Carlson J."/>
            <person name="Chalot M."/>
            <person name="Chapman J."/>
            <person name="Chen G."/>
            <person name="Cooper D."/>
            <person name="Coutinho P."/>
            <person name="Couturier J."/>
            <person name="Covert S."/>
            <person name="Cronk Q."/>
            <person name="Cunningham R."/>
            <person name="Davis J."/>
            <person name="Degroeve S."/>
            <person name="Dejardin A."/>
            <person name="Depamphilis C."/>
            <person name="Detter J."/>
            <person name="Dirks B."/>
            <person name="Dubchak I."/>
            <person name="Duplessis S."/>
            <person name="Ehlting J."/>
            <person name="Ellis B."/>
            <person name="Gendler K."/>
            <person name="Goodstein D."/>
            <person name="Gribskov M."/>
            <person name="Grimwood J."/>
            <person name="Groover A."/>
            <person name="Gunter L."/>
            <person name="Hamberger B."/>
            <person name="Heinze B."/>
            <person name="Helariutta Y."/>
            <person name="Henrissat B."/>
            <person name="Holligan D."/>
            <person name="Holt R."/>
            <person name="Huang W."/>
            <person name="Islam-Faridi N."/>
            <person name="Jones S."/>
            <person name="Jones-Rhoades M."/>
            <person name="Jorgensen R."/>
            <person name="Joshi C."/>
            <person name="Kangasjarvi J."/>
            <person name="Karlsson J."/>
            <person name="Kelleher C."/>
            <person name="Kirkpatrick R."/>
            <person name="Kirst M."/>
            <person name="Kohler A."/>
            <person name="Kalluri U."/>
            <person name="Larimer F."/>
            <person name="Leebens-Mack J."/>
            <person name="Leple J."/>
            <person name="Locascio P."/>
            <person name="Lou Y."/>
            <person name="Lucas S."/>
            <person name="Martin F."/>
            <person name="Montanini B."/>
            <person name="Napoli C."/>
            <person name="Nelson D."/>
            <person name="Nelson C."/>
            <person name="Nieminen K."/>
            <person name="Nilsson O."/>
            <person name="Pereda V."/>
            <person name="Peter G."/>
            <person name="Philippe R."/>
            <person name="Pilate G."/>
            <person name="Poliakov A."/>
            <person name="Razumovskaya J."/>
            <person name="Richardson P."/>
            <person name="Rinaldi C."/>
            <person name="Ritland K."/>
            <person name="Rouze P."/>
            <person name="Ryaboy D."/>
            <person name="Schmutz J."/>
            <person name="Schrader J."/>
            <person name="Segerman B."/>
            <person name="Shin H."/>
            <person name="Siddiqui A."/>
            <person name="Sterky F."/>
            <person name="Terry A."/>
            <person name="Tsai C."/>
            <person name="Uberbacher E."/>
            <person name="Unneberg P."/>
            <person name="Vahala J."/>
            <person name="Wall K."/>
            <person name="Wessler S."/>
            <person name="Yang G."/>
            <person name="Yin T."/>
            <person name="Douglas C."/>
            <person name="Marra M."/>
            <person name="Sandberg G."/>
            <person name="Van De Peer Y."/>
            <person name="Rokhsar D."/>
        </authorList>
    </citation>
    <scope>NUCLEOTIDE SEQUENCE</scope>
    <source>
        <strain evidence="1">Nisqually-1</strain>
    </source>
</reference>
<dbReference type="EMBL" id="CM009292">
    <property type="protein sequence ID" value="RQO88178.1"/>
    <property type="molecule type" value="Genomic_DNA"/>
</dbReference>
<dbReference type="AlphaFoldDB" id="A0A3N7G2V9"/>
<dbReference type="EMBL" id="CM009292">
    <property type="protein sequence ID" value="RQO88180.1"/>
    <property type="molecule type" value="Genomic_DNA"/>
</dbReference>
<name>A0A3N7G2V9_POPTR</name>
<dbReference type="Proteomes" id="UP000006729">
    <property type="component" value="Chromosome 3"/>
</dbReference>